<dbReference type="InterPro" id="IPR019378">
    <property type="entry name" value="GDP-Fuc_O-FucTrfase"/>
</dbReference>
<dbReference type="Gene3D" id="3.40.50.11350">
    <property type="match status" value="1"/>
</dbReference>
<dbReference type="Gene3D" id="3.40.50.11340">
    <property type="match status" value="1"/>
</dbReference>
<feature type="chain" id="PRO_5035423505" description="GDP-fucose protein O-fucosyltransferase 2" evidence="19">
    <location>
        <begin position="21"/>
        <end position="425"/>
    </location>
</feature>
<evidence type="ECO:0000256" key="1">
    <source>
        <dbReference type="ARBA" id="ARBA00004240"/>
    </source>
</evidence>
<dbReference type="CDD" id="cd11298">
    <property type="entry name" value="O-FucT-2"/>
    <property type="match status" value="1"/>
</dbReference>
<reference evidence="20" key="1">
    <citation type="submission" date="2019-08" db="EMBL/GenBank/DDBJ databases">
        <title>The genome of the North American firefly Photinus pyralis.</title>
        <authorList>
            <consortium name="Photinus pyralis genome working group"/>
            <person name="Fallon T.R."/>
            <person name="Sander Lower S.E."/>
            <person name="Weng J.-K."/>
        </authorList>
    </citation>
    <scope>NUCLEOTIDE SEQUENCE</scope>
    <source>
        <strain evidence="20">TRF0915ILg1</strain>
        <tissue evidence="20">Whole body</tissue>
    </source>
</reference>
<evidence type="ECO:0000256" key="17">
    <source>
        <dbReference type="ARBA" id="ARBA00047273"/>
    </source>
</evidence>
<keyword evidence="8" id="KW-0256">Endoplasmic reticulum</keyword>
<protein>
    <recommendedName>
        <fullName evidence="15">GDP-fucose protein O-fucosyltransferase 2</fullName>
        <ecNumber evidence="4">2.4.1.221</ecNumber>
    </recommendedName>
    <alternativeName>
        <fullName evidence="16">Peptide-O-fucosyltransferase 2</fullName>
    </alternativeName>
</protein>
<gene>
    <name evidence="20" type="ORF">ILUMI_10160</name>
</gene>
<evidence type="ECO:0000256" key="11">
    <source>
        <dbReference type="ARBA" id="ARBA00023180"/>
    </source>
</evidence>
<keyword evidence="5" id="KW-0328">Glycosyltransferase</keyword>
<comment type="pathway">
    <text evidence="3">Protein modification; protein glycosylation.</text>
</comment>
<comment type="caution">
    <text evidence="20">The sequence shown here is derived from an EMBL/GenBank/DDBJ whole genome shotgun (WGS) entry which is preliminary data.</text>
</comment>
<comment type="subcellular location">
    <subcellularLocation>
        <location evidence="1">Endoplasmic reticulum</location>
    </subcellularLocation>
    <subcellularLocation>
        <location evidence="2">Golgi apparatus</location>
    </subcellularLocation>
</comment>
<dbReference type="GO" id="GO:0006004">
    <property type="term" value="P:fucose metabolic process"/>
    <property type="evidence" value="ECO:0007669"/>
    <property type="project" value="UniProtKB-KW"/>
</dbReference>
<dbReference type="AlphaFoldDB" id="A0A8K0D3S8"/>
<dbReference type="GO" id="GO:0005783">
    <property type="term" value="C:endoplasmic reticulum"/>
    <property type="evidence" value="ECO:0007669"/>
    <property type="project" value="UniProtKB-SubCell"/>
</dbReference>
<evidence type="ECO:0000256" key="13">
    <source>
        <dbReference type="ARBA" id="ARBA00023277"/>
    </source>
</evidence>
<keyword evidence="10" id="KW-1015">Disulfide bond</keyword>
<evidence type="ECO:0000256" key="15">
    <source>
        <dbReference type="ARBA" id="ARBA00026232"/>
    </source>
</evidence>
<dbReference type="PANTHER" id="PTHR13398:SF0">
    <property type="entry name" value="GDP-FUCOSE PROTEIN O-FUCOSYLTRANSFERASE 2"/>
    <property type="match status" value="1"/>
</dbReference>
<keyword evidence="7 19" id="KW-0732">Signal</keyword>
<evidence type="ECO:0000256" key="16">
    <source>
        <dbReference type="ARBA" id="ARBA00033083"/>
    </source>
</evidence>
<evidence type="ECO:0000256" key="12">
    <source>
        <dbReference type="ARBA" id="ARBA00023253"/>
    </source>
</evidence>
<evidence type="ECO:0000256" key="7">
    <source>
        <dbReference type="ARBA" id="ARBA00022729"/>
    </source>
</evidence>
<proteinExistence type="inferred from homology"/>
<keyword evidence="9" id="KW-0333">Golgi apparatus</keyword>
<dbReference type="Proteomes" id="UP000801492">
    <property type="component" value="Unassembled WGS sequence"/>
</dbReference>
<evidence type="ECO:0000256" key="2">
    <source>
        <dbReference type="ARBA" id="ARBA00004555"/>
    </source>
</evidence>
<keyword evidence="6" id="KW-0808">Transferase</keyword>
<keyword evidence="12" id="KW-0294">Fucose metabolism</keyword>
<evidence type="ECO:0000256" key="18">
    <source>
        <dbReference type="ARBA" id="ARBA00048647"/>
    </source>
</evidence>
<evidence type="ECO:0000256" key="3">
    <source>
        <dbReference type="ARBA" id="ARBA00004922"/>
    </source>
</evidence>
<sequence length="425" mass="50029">MHRTVIFILLTTLYIKYVVSEEFCSIERDECSDENKKSRYLFYDVNSPEGFNLRRDVYIRFAVFAYHLHKSPKQNLNNFKLVLPPWPNLYHWRTKMSTYMYIPWSHFFDLSSLQSFAPVIEMYQFFDEIGIRYGEINIDEVYILQHFEDMFKSGRFEDKMEIQKCNKDFFTTFYHYDNITSNNIKCLSFHGHTSQLSKILEQSNARTILFDHAEVALHDRFGDRVYWQARRSMRFNKKLVKIAAEYRQQYLNSSDEKDSTILQPNWKDDKPGRNAVGGPYLGVHLRRRDFAWGRPKDVPDIENAAKQIRALLVKLNLDVAFVATDASQTEYEELRQLLEPDFTVLKYTPSKTVKQVHKAGGIAIIDQIICAHARYFVGTHESTFSFRIQEEREILGFPVETTFNRLCGSDSDGKCDGPSKWTIVY</sequence>
<dbReference type="EC" id="2.4.1.221" evidence="4"/>
<dbReference type="InterPro" id="IPR045130">
    <property type="entry name" value="OFUT2-like"/>
</dbReference>
<name>A0A8K0D3S8_IGNLU</name>
<keyword evidence="13" id="KW-0119">Carbohydrate metabolism</keyword>
<evidence type="ECO:0000256" key="4">
    <source>
        <dbReference type="ARBA" id="ARBA00012196"/>
    </source>
</evidence>
<evidence type="ECO:0000313" key="20">
    <source>
        <dbReference type="EMBL" id="KAF2896013.1"/>
    </source>
</evidence>
<evidence type="ECO:0000256" key="5">
    <source>
        <dbReference type="ARBA" id="ARBA00022676"/>
    </source>
</evidence>
<comment type="similarity">
    <text evidence="14">Belongs to the glycosyltransferase 68 family.</text>
</comment>
<evidence type="ECO:0000256" key="8">
    <source>
        <dbReference type="ARBA" id="ARBA00022824"/>
    </source>
</evidence>
<evidence type="ECO:0000256" key="10">
    <source>
        <dbReference type="ARBA" id="ARBA00023157"/>
    </source>
</evidence>
<comment type="catalytic activity">
    <reaction evidence="18">
        <text>L-seryl-[protein] + GDP-beta-L-fucose = 3-O-(alpha-L-fucosyl)-L-seryl-[protein] + GDP + H(+)</text>
        <dbReference type="Rhea" id="RHEA:63644"/>
        <dbReference type="Rhea" id="RHEA-COMP:9863"/>
        <dbReference type="Rhea" id="RHEA-COMP:17914"/>
        <dbReference type="ChEBI" id="CHEBI:15378"/>
        <dbReference type="ChEBI" id="CHEBI:29999"/>
        <dbReference type="ChEBI" id="CHEBI:57273"/>
        <dbReference type="ChEBI" id="CHEBI:58189"/>
        <dbReference type="ChEBI" id="CHEBI:189632"/>
        <dbReference type="EC" id="2.4.1.221"/>
    </reaction>
    <physiologicalReaction direction="left-to-right" evidence="18">
        <dbReference type="Rhea" id="RHEA:63645"/>
    </physiologicalReaction>
</comment>
<feature type="signal peptide" evidence="19">
    <location>
        <begin position="1"/>
        <end position="20"/>
    </location>
</feature>
<organism evidence="20 21">
    <name type="scientific">Ignelater luminosus</name>
    <name type="common">Cucubano</name>
    <name type="synonym">Pyrophorus luminosus</name>
    <dbReference type="NCBI Taxonomy" id="2038154"/>
    <lineage>
        <taxon>Eukaryota</taxon>
        <taxon>Metazoa</taxon>
        <taxon>Ecdysozoa</taxon>
        <taxon>Arthropoda</taxon>
        <taxon>Hexapoda</taxon>
        <taxon>Insecta</taxon>
        <taxon>Pterygota</taxon>
        <taxon>Neoptera</taxon>
        <taxon>Endopterygota</taxon>
        <taxon>Coleoptera</taxon>
        <taxon>Polyphaga</taxon>
        <taxon>Elateriformia</taxon>
        <taxon>Elateroidea</taxon>
        <taxon>Elateridae</taxon>
        <taxon>Agrypninae</taxon>
        <taxon>Pyrophorini</taxon>
        <taxon>Ignelater</taxon>
    </lineage>
</organism>
<dbReference type="OrthoDB" id="422368at2759"/>
<evidence type="ECO:0000256" key="14">
    <source>
        <dbReference type="ARBA" id="ARBA00025803"/>
    </source>
</evidence>
<accession>A0A8K0D3S8</accession>
<evidence type="ECO:0000256" key="19">
    <source>
        <dbReference type="SAM" id="SignalP"/>
    </source>
</evidence>
<dbReference type="GO" id="GO:0005794">
    <property type="term" value="C:Golgi apparatus"/>
    <property type="evidence" value="ECO:0007669"/>
    <property type="project" value="UniProtKB-SubCell"/>
</dbReference>
<keyword evidence="21" id="KW-1185">Reference proteome</keyword>
<evidence type="ECO:0000313" key="21">
    <source>
        <dbReference type="Proteomes" id="UP000801492"/>
    </source>
</evidence>
<dbReference type="Pfam" id="PF10250">
    <property type="entry name" value="O-FucT"/>
    <property type="match status" value="1"/>
</dbReference>
<keyword evidence="11" id="KW-0325">Glycoprotein</keyword>
<evidence type="ECO:0000256" key="9">
    <source>
        <dbReference type="ARBA" id="ARBA00023034"/>
    </source>
</evidence>
<evidence type="ECO:0000256" key="6">
    <source>
        <dbReference type="ARBA" id="ARBA00022679"/>
    </source>
</evidence>
<comment type="catalytic activity">
    <reaction evidence="17">
        <text>L-threonyl-[protein] + GDP-beta-L-fucose = 3-O-(alpha-L-fucosyl)-L-threonyl-[protein] + GDP + H(+)</text>
        <dbReference type="Rhea" id="RHEA:70491"/>
        <dbReference type="Rhea" id="RHEA-COMP:11060"/>
        <dbReference type="Rhea" id="RHEA-COMP:17915"/>
        <dbReference type="ChEBI" id="CHEBI:15378"/>
        <dbReference type="ChEBI" id="CHEBI:30013"/>
        <dbReference type="ChEBI" id="CHEBI:57273"/>
        <dbReference type="ChEBI" id="CHEBI:58189"/>
        <dbReference type="ChEBI" id="CHEBI:189631"/>
        <dbReference type="EC" id="2.4.1.221"/>
    </reaction>
    <physiologicalReaction direction="left-to-right" evidence="17">
        <dbReference type="Rhea" id="RHEA:70492"/>
    </physiologicalReaction>
</comment>
<dbReference type="PANTHER" id="PTHR13398">
    <property type="entry name" value="GDP-FUCOSE PROTEIN O-FUCOSYLTRANSFERASE 2"/>
    <property type="match status" value="1"/>
</dbReference>
<dbReference type="GO" id="GO:0046922">
    <property type="term" value="F:peptide-O-fucosyltransferase activity"/>
    <property type="evidence" value="ECO:0007669"/>
    <property type="project" value="UniProtKB-EC"/>
</dbReference>
<dbReference type="EMBL" id="VTPC01005435">
    <property type="protein sequence ID" value="KAF2896013.1"/>
    <property type="molecule type" value="Genomic_DNA"/>
</dbReference>
<dbReference type="FunFam" id="3.40.50.11350:FF:000002">
    <property type="entry name" value="GDP-fucose protein O-fucosyltransferase 2"/>
    <property type="match status" value="1"/>
</dbReference>